<evidence type="ECO:0008006" key="4">
    <source>
        <dbReference type="Google" id="ProtNLM"/>
    </source>
</evidence>
<comment type="caution">
    <text evidence="2">The sequence shown here is derived from an EMBL/GenBank/DDBJ whole genome shotgun (WGS) entry which is preliminary data.</text>
</comment>
<reference evidence="2 3" key="1">
    <citation type="submission" date="2020-08" db="EMBL/GenBank/DDBJ databases">
        <title>Genomic Encyclopedia of Type Strains, Phase IV (KMG-IV): sequencing the most valuable type-strain genomes for metagenomic binning, comparative biology and taxonomic classification.</title>
        <authorList>
            <person name="Goeker M."/>
        </authorList>
    </citation>
    <scope>NUCLEOTIDE SEQUENCE [LARGE SCALE GENOMIC DNA]</scope>
    <source>
        <strain evidence="2 3">DSM 7051</strain>
    </source>
</reference>
<name>A0A7X0F7Z2_9HYPH</name>
<protein>
    <recommendedName>
        <fullName evidence="4">DUF1236 domain-containing protein</fullName>
    </recommendedName>
</protein>
<dbReference type="InterPro" id="IPR009642">
    <property type="entry name" value="DUF1236"/>
</dbReference>
<dbReference type="EMBL" id="JACHOU010000004">
    <property type="protein sequence ID" value="MBB6354700.1"/>
    <property type="molecule type" value="Genomic_DNA"/>
</dbReference>
<dbReference type="AlphaFoldDB" id="A0A7X0F7Z2"/>
<dbReference type="RefSeq" id="WP_055970858.1">
    <property type="nucleotide sequence ID" value="NZ_BAABEG010000001.1"/>
</dbReference>
<sequence length="99" mass="10708">MKLKLCTAFAALALSAGLASAQTIVIQPEQQTLIREYVKTQPMASVDLPGLEINIGNKLPDTVELHAVEVPDVTYQYVVVGGRTVLVDPGTREIVYVLD</sequence>
<evidence type="ECO:0000313" key="2">
    <source>
        <dbReference type="EMBL" id="MBB6354700.1"/>
    </source>
</evidence>
<dbReference type="Proteomes" id="UP000536262">
    <property type="component" value="Unassembled WGS sequence"/>
</dbReference>
<gene>
    <name evidence="2" type="ORF">GGR00_002484</name>
</gene>
<dbReference type="Pfam" id="PF06823">
    <property type="entry name" value="DUF1236"/>
    <property type="match status" value="1"/>
</dbReference>
<feature type="signal peptide" evidence="1">
    <location>
        <begin position="1"/>
        <end position="21"/>
    </location>
</feature>
<evidence type="ECO:0000313" key="3">
    <source>
        <dbReference type="Proteomes" id="UP000536262"/>
    </source>
</evidence>
<proteinExistence type="predicted"/>
<organism evidence="2 3">
    <name type="scientific">Aminobacter aganoensis</name>
    <dbReference type="NCBI Taxonomy" id="83264"/>
    <lineage>
        <taxon>Bacteria</taxon>
        <taxon>Pseudomonadati</taxon>
        <taxon>Pseudomonadota</taxon>
        <taxon>Alphaproteobacteria</taxon>
        <taxon>Hyphomicrobiales</taxon>
        <taxon>Phyllobacteriaceae</taxon>
        <taxon>Aminobacter</taxon>
    </lineage>
</organism>
<accession>A0A7X0F7Z2</accession>
<evidence type="ECO:0000256" key="1">
    <source>
        <dbReference type="SAM" id="SignalP"/>
    </source>
</evidence>
<feature type="chain" id="PRO_5031087796" description="DUF1236 domain-containing protein" evidence="1">
    <location>
        <begin position="22"/>
        <end position="99"/>
    </location>
</feature>
<keyword evidence="3" id="KW-1185">Reference proteome</keyword>
<keyword evidence="1" id="KW-0732">Signal</keyword>